<keyword evidence="1" id="KW-1133">Transmembrane helix</keyword>
<name>A0A1F5ZLZ4_9BACT</name>
<accession>A0A1F5ZLZ4</accession>
<dbReference type="AlphaFoldDB" id="A0A1F5ZLZ4"/>
<gene>
    <name evidence="2" type="ORF">A3D77_04875</name>
</gene>
<keyword evidence="1" id="KW-0472">Membrane</keyword>
<evidence type="ECO:0000313" key="2">
    <source>
        <dbReference type="EMBL" id="OGG13403.1"/>
    </source>
</evidence>
<keyword evidence="1" id="KW-0812">Transmembrane</keyword>
<feature type="transmembrane region" description="Helical" evidence="1">
    <location>
        <begin position="282"/>
        <end position="309"/>
    </location>
</feature>
<sequence length="353" mass="37422">MPHTKSYSSKLKLNKIKLLLIFLGILLISGVVILSTPKGSLDNRNRAQVSADTDIVPAITSGTISLDQPFDIPINVIKTSARSFTISGAQVEISASSRFSFNKDQSHCISPFSVEFKSVNPSTNTLTLMCSIPQQQPSISIPQGAGISFANVNLTMINENPAISARVFFNQKKVIEAGIPNQAPDVSVKSQGIYDFNVTAQQATVPPVSGTPSPVPTFIGAACDLCGWCPPDSTNINGKPGNWNECNSCLYDVNGLEKKGTYFTVLGCLSTDKSGAPFMQSAMGVVFGVAGGFAFLAVLIGAVIVLTSSGNPTRIQTGKDLIFSAIVGLLLILFSVFILKVVGFDVLRIPGVR</sequence>
<comment type="caution">
    <text evidence="2">The sequence shown here is derived from an EMBL/GenBank/DDBJ whole genome shotgun (WGS) entry which is preliminary data.</text>
</comment>
<organism evidence="2 3">
    <name type="scientific">Candidatus Gottesmanbacteria bacterium RIFCSPHIGHO2_02_FULL_39_11</name>
    <dbReference type="NCBI Taxonomy" id="1798382"/>
    <lineage>
        <taxon>Bacteria</taxon>
        <taxon>Candidatus Gottesmaniibacteriota</taxon>
    </lineage>
</organism>
<evidence type="ECO:0000313" key="3">
    <source>
        <dbReference type="Proteomes" id="UP000176923"/>
    </source>
</evidence>
<dbReference type="EMBL" id="MFJL01000036">
    <property type="protein sequence ID" value="OGG13403.1"/>
    <property type="molecule type" value="Genomic_DNA"/>
</dbReference>
<feature type="transmembrane region" description="Helical" evidence="1">
    <location>
        <begin position="321"/>
        <end position="343"/>
    </location>
</feature>
<proteinExistence type="predicted"/>
<dbReference type="Proteomes" id="UP000176923">
    <property type="component" value="Unassembled WGS sequence"/>
</dbReference>
<reference evidence="2 3" key="1">
    <citation type="journal article" date="2016" name="Nat. Commun.">
        <title>Thousands of microbial genomes shed light on interconnected biogeochemical processes in an aquifer system.</title>
        <authorList>
            <person name="Anantharaman K."/>
            <person name="Brown C.T."/>
            <person name="Hug L.A."/>
            <person name="Sharon I."/>
            <person name="Castelle C.J."/>
            <person name="Probst A.J."/>
            <person name="Thomas B.C."/>
            <person name="Singh A."/>
            <person name="Wilkins M.J."/>
            <person name="Karaoz U."/>
            <person name="Brodie E.L."/>
            <person name="Williams K.H."/>
            <person name="Hubbard S.S."/>
            <person name="Banfield J.F."/>
        </authorList>
    </citation>
    <scope>NUCLEOTIDE SEQUENCE [LARGE SCALE GENOMIC DNA]</scope>
</reference>
<dbReference type="STRING" id="1798382.A3D77_04875"/>
<evidence type="ECO:0000256" key="1">
    <source>
        <dbReference type="SAM" id="Phobius"/>
    </source>
</evidence>
<protein>
    <submittedName>
        <fullName evidence="2">Uncharacterized protein</fullName>
    </submittedName>
</protein>